<dbReference type="Gene3D" id="1.10.3020.10">
    <property type="entry name" value="alpha-amino acid ester hydrolase ( Helical cap domain)"/>
    <property type="match status" value="1"/>
</dbReference>
<evidence type="ECO:0000256" key="1">
    <source>
        <dbReference type="ARBA" id="ARBA00022801"/>
    </source>
</evidence>
<dbReference type="InterPro" id="IPR013736">
    <property type="entry name" value="Xaa-Pro_dipept_C"/>
</dbReference>
<accession>A0A1I6FX79</accession>
<evidence type="ECO:0000256" key="3">
    <source>
        <dbReference type="SAM" id="SignalP"/>
    </source>
</evidence>
<dbReference type="InterPro" id="IPR008979">
    <property type="entry name" value="Galactose-bd-like_sf"/>
</dbReference>
<gene>
    <name evidence="5" type="ORF">SAMN04490243_0842</name>
</gene>
<feature type="region of interest" description="Disordered" evidence="2">
    <location>
        <begin position="110"/>
        <end position="129"/>
    </location>
</feature>
<dbReference type="InterPro" id="IPR000383">
    <property type="entry name" value="Xaa-Pro-like_dom"/>
</dbReference>
<dbReference type="InterPro" id="IPR005674">
    <property type="entry name" value="CocE/Ser_esterase"/>
</dbReference>
<protein>
    <recommendedName>
        <fullName evidence="4">Xaa-Pro dipeptidyl-peptidase C-terminal domain-containing protein</fullName>
    </recommendedName>
</protein>
<dbReference type="Gene3D" id="3.40.50.1820">
    <property type="entry name" value="alpha/beta hydrolase"/>
    <property type="match status" value="1"/>
</dbReference>
<name>A0A1I6FX79_9FLAO</name>
<reference evidence="5 6" key="1">
    <citation type="submission" date="2016-10" db="EMBL/GenBank/DDBJ databases">
        <authorList>
            <person name="de Groot N.N."/>
        </authorList>
    </citation>
    <scope>NUCLEOTIDE SEQUENCE [LARGE SCALE GENOMIC DNA]</scope>
    <source>
        <strain evidence="5 6">DSM 21019</strain>
    </source>
</reference>
<keyword evidence="6" id="KW-1185">Reference proteome</keyword>
<feature type="signal peptide" evidence="3">
    <location>
        <begin position="1"/>
        <end position="21"/>
    </location>
</feature>
<dbReference type="Pfam" id="PF02129">
    <property type="entry name" value="Peptidase_S15"/>
    <property type="match status" value="1"/>
</dbReference>
<dbReference type="PANTHER" id="PTHR43056:SF10">
    <property type="entry name" value="COCE_NOND FAMILY, PUTATIVE (AFU_ORTHOLOGUE AFUA_7G00600)-RELATED"/>
    <property type="match status" value="1"/>
</dbReference>
<organism evidence="5 6">
    <name type="scientific">Robiginitalea myxolifaciens</name>
    <dbReference type="NCBI Taxonomy" id="400055"/>
    <lineage>
        <taxon>Bacteria</taxon>
        <taxon>Pseudomonadati</taxon>
        <taxon>Bacteroidota</taxon>
        <taxon>Flavobacteriia</taxon>
        <taxon>Flavobacteriales</taxon>
        <taxon>Flavobacteriaceae</taxon>
        <taxon>Robiginitalea</taxon>
    </lineage>
</organism>
<sequence>MRKFYYLFLAMLLPALAGAQAVDSVYLRQHYDLNEYHIPMRDGAELFTVVYTPKDKSQDYPFLMNRTCYNASNYTNYQARRYPSDFLIRDGYILVYQDVRGRYMSDGTFDNMRPNIPGNDPSNPEDIDESSDTYDTIEWLLENIDNNNGKVGMYGVSYPGFYTAAALPDAHPALKASSPQAPISDFFFDDFHHQGAYLQSYTAAFAVFGYQKEERTREPWYRDKIMRFYGQPAADGYDFHLSQGPLKNITENFHHDNFFWQQIVDHPNYDSFWQKRNILPHLKDIDHAVMTVGGWFDAEDLYGPLNIYKSVEASSPKANNIIVMGPWDHGGWARERGQLTHNHIYFGDSISTGYQRDVERKFFNYHLKGDGEMDLPEAYMYDTGIKKWQSFTSWPPEEIEPARLYFGANGKLSLGEATEAAAEFSYVSDPSKPVPYTSQTEGLTFTPRRFMSDDQRHASRRPDVLTFQTEPLEDPYTIAGEILAALDVAMTGTDADFVVKLIDVYPQDHPQYEHNPDNIIMGGYQQLVRSEVFRGRFRNSFENPEPFVPDQVSSIKFRLQDVLHTFKKGHRVMIQIHSTWFPYIDRNPQNYVDNIYKAEASDFTTSTITLMGSSYVEAGGKVSETGVQPVSLEKAIKD</sequence>
<dbReference type="Gene3D" id="2.60.120.260">
    <property type="entry name" value="Galactose-binding domain-like"/>
    <property type="match status" value="1"/>
</dbReference>
<evidence type="ECO:0000313" key="6">
    <source>
        <dbReference type="Proteomes" id="UP000199534"/>
    </source>
</evidence>
<dbReference type="PANTHER" id="PTHR43056">
    <property type="entry name" value="PEPTIDASE S9 PROLYL OLIGOPEPTIDASE"/>
    <property type="match status" value="1"/>
</dbReference>
<proteinExistence type="predicted"/>
<dbReference type="Proteomes" id="UP000199534">
    <property type="component" value="Unassembled WGS sequence"/>
</dbReference>
<dbReference type="SMART" id="SM00939">
    <property type="entry name" value="PepX_C"/>
    <property type="match status" value="1"/>
</dbReference>
<keyword evidence="1" id="KW-0378">Hydrolase</keyword>
<dbReference type="SUPFAM" id="SSF49785">
    <property type="entry name" value="Galactose-binding domain-like"/>
    <property type="match status" value="1"/>
</dbReference>
<dbReference type="InterPro" id="IPR029058">
    <property type="entry name" value="AB_hydrolase_fold"/>
</dbReference>
<dbReference type="STRING" id="400055.SAMN04490243_0842"/>
<evidence type="ECO:0000256" key="2">
    <source>
        <dbReference type="SAM" id="MobiDB-lite"/>
    </source>
</evidence>
<dbReference type="GO" id="GO:0008239">
    <property type="term" value="F:dipeptidyl-peptidase activity"/>
    <property type="evidence" value="ECO:0007669"/>
    <property type="project" value="InterPro"/>
</dbReference>
<dbReference type="SUPFAM" id="SSF53474">
    <property type="entry name" value="alpha/beta-Hydrolases"/>
    <property type="match status" value="1"/>
</dbReference>
<evidence type="ECO:0000313" key="5">
    <source>
        <dbReference type="EMBL" id="SFR34506.1"/>
    </source>
</evidence>
<dbReference type="Pfam" id="PF08530">
    <property type="entry name" value="PepX_C"/>
    <property type="match status" value="1"/>
</dbReference>
<feature type="domain" description="Xaa-Pro dipeptidyl-peptidase C-terminal" evidence="4">
    <location>
        <begin position="360"/>
        <end position="617"/>
    </location>
</feature>
<dbReference type="NCBIfam" id="TIGR00976">
    <property type="entry name" value="CocE_NonD"/>
    <property type="match status" value="1"/>
</dbReference>
<keyword evidence="3" id="KW-0732">Signal</keyword>
<feature type="chain" id="PRO_5011699682" description="Xaa-Pro dipeptidyl-peptidase C-terminal domain-containing protein" evidence="3">
    <location>
        <begin position="22"/>
        <end position="638"/>
    </location>
</feature>
<dbReference type="AlphaFoldDB" id="A0A1I6FX79"/>
<evidence type="ECO:0000259" key="4">
    <source>
        <dbReference type="SMART" id="SM00939"/>
    </source>
</evidence>
<dbReference type="OrthoDB" id="319764at2"/>
<dbReference type="EMBL" id="FOYQ01000001">
    <property type="protein sequence ID" value="SFR34506.1"/>
    <property type="molecule type" value="Genomic_DNA"/>
</dbReference>
<dbReference type="InterPro" id="IPR050585">
    <property type="entry name" value="Xaa-Pro_dipeptidyl-ppase/CocE"/>
</dbReference>
<dbReference type="RefSeq" id="WP_092980918.1">
    <property type="nucleotide sequence ID" value="NZ_FOYQ01000001.1"/>
</dbReference>